<dbReference type="SUPFAM" id="SSF53474">
    <property type="entry name" value="alpha/beta-Hydrolases"/>
    <property type="match status" value="1"/>
</dbReference>
<dbReference type="Proteomes" id="UP001207408">
    <property type="component" value="Unassembled WGS sequence"/>
</dbReference>
<evidence type="ECO:0000259" key="3">
    <source>
        <dbReference type="Pfam" id="PF20434"/>
    </source>
</evidence>
<evidence type="ECO:0000313" key="4">
    <source>
        <dbReference type="EMBL" id="MCW3806346.1"/>
    </source>
</evidence>
<evidence type="ECO:0000313" key="5">
    <source>
        <dbReference type="Proteomes" id="UP001207408"/>
    </source>
</evidence>
<accession>A0AAE3MEZ0</accession>
<dbReference type="PROSITE" id="PS01173">
    <property type="entry name" value="LIPASE_GDXG_HIS"/>
    <property type="match status" value="1"/>
</dbReference>
<proteinExistence type="inferred from homology"/>
<name>A0AAE3MEZ0_9BACT</name>
<feature type="domain" description="BD-FAE-like" evidence="3">
    <location>
        <begin position="68"/>
        <end position="258"/>
    </location>
</feature>
<dbReference type="InterPro" id="IPR050300">
    <property type="entry name" value="GDXG_lipolytic_enzyme"/>
</dbReference>
<dbReference type="Gene3D" id="3.40.50.1820">
    <property type="entry name" value="alpha/beta hydrolase"/>
    <property type="match status" value="1"/>
</dbReference>
<evidence type="ECO:0000256" key="1">
    <source>
        <dbReference type="ARBA" id="ARBA00010515"/>
    </source>
</evidence>
<dbReference type="PANTHER" id="PTHR48081">
    <property type="entry name" value="AB HYDROLASE SUPERFAMILY PROTEIN C4A8.06C"/>
    <property type="match status" value="1"/>
</dbReference>
<dbReference type="RefSeq" id="WP_301199716.1">
    <property type="nucleotide sequence ID" value="NZ_JAPDPI010000023.1"/>
</dbReference>
<keyword evidence="2 4" id="KW-0378">Hydrolase</keyword>
<dbReference type="InterPro" id="IPR002168">
    <property type="entry name" value="Lipase_GDXG_HIS_AS"/>
</dbReference>
<keyword evidence="5" id="KW-1185">Reference proteome</keyword>
<reference evidence="4" key="1">
    <citation type="submission" date="2022-10" db="EMBL/GenBank/DDBJ databases">
        <authorList>
            <person name="Yu W.X."/>
        </authorList>
    </citation>
    <scope>NUCLEOTIDE SEQUENCE</scope>
    <source>
        <strain evidence="4">D04</strain>
    </source>
</reference>
<dbReference type="AlphaFoldDB" id="A0AAE3MEZ0"/>
<dbReference type="InterPro" id="IPR029058">
    <property type="entry name" value="AB_hydrolase_fold"/>
</dbReference>
<protein>
    <submittedName>
        <fullName evidence="4">Alpha/beta hydrolase</fullName>
    </submittedName>
</protein>
<dbReference type="GO" id="GO:0016787">
    <property type="term" value="F:hydrolase activity"/>
    <property type="evidence" value="ECO:0007669"/>
    <property type="project" value="UniProtKB-KW"/>
</dbReference>
<organism evidence="4 5">
    <name type="scientific">Plebeiibacterium marinum</name>
    <dbReference type="NCBI Taxonomy" id="2992111"/>
    <lineage>
        <taxon>Bacteria</taxon>
        <taxon>Pseudomonadati</taxon>
        <taxon>Bacteroidota</taxon>
        <taxon>Bacteroidia</taxon>
        <taxon>Marinilabiliales</taxon>
        <taxon>Marinilabiliaceae</taxon>
        <taxon>Plebeiibacterium</taxon>
    </lineage>
</organism>
<sequence length="316" mass="35534">MILFLFVANYNFAQTDYPRDTSFTVNSAWNKVKKKYPYTSPVTSTKSDKIIGLSNQVYRVRGNRMLHMDIFMKPGTDSCSRPVVLMIHGGGWRSGDKSHLKPLAMFLAHNNYVAVPVEYRLSKEARYPAAIYDLKEALRFLKHNAALYKIDTSKIAVLGTSAGGTLAGLLATTCGMAKFDDPNSVFPNSSSAVHAYIDMDGVLDFTDPSESGKDQDPHKPSAAAMFFGETFNENPQVWKEASPINHVCANPLPTLFVNSSLPRFHAGRDKFIHILSSNGVYSQVHEIKNTPHPFWLFYPWYDEAKEYVVKFLNKIF</sequence>
<gene>
    <name evidence="4" type="ORF">OM074_11995</name>
</gene>
<comment type="caution">
    <text evidence="4">The sequence shown here is derived from an EMBL/GenBank/DDBJ whole genome shotgun (WGS) entry which is preliminary data.</text>
</comment>
<evidence type="ECO:0000256" key="2">
    <source>
        <dbReference type="ARBA" id="ARBA00022801"/>
    </source>
</evidence>
<dbReference type="EMBL" id="JAPDPI010000023">
    <property type="protein sequence ID" value="MCW3806346.1"/>
    <property type="molecule type" value="Genomic_DNA"/>
</dbReference>
<dbReference type="PANTHER" id="PTHR48081:SF13">
    <property type="entry name" value="ALPHA_BETA HYDROLASE"/>
    <property type="match status" value="1"/>
</dbReference>
<dbReference type="Pfam" id="PF20434">
    <property type="entry name" value="BD-FAE"/>
    <property type="match status" value="1"/>
</dbReference>
<dbReference type="InterPro" id="IPR049492">
    <property type="entry name" value="BD-FAE-like_dom"/>
</dbReference>
<comment type="similarity">
    <text evidence="1">Belongs to the 'GDXG' lipolytic enzyme family.</text>
</comment>